<feature type="active site" description="Proton donor" evidence="4">
    <location>
        <position position="341"/>
    </location>
</feature>
<keyword evidence="6" id="KW-0326">Glycosidase</keyword>
<gene>
    <name evidence="8" type="ORF">Bathy09g03330</name>
</gene>
<feature type="binding site" evidence="5">
    <location>
        <position position="209"/>
    </location>
    <ligand>
        <name>substrate</name>
    </ligand>
</feature>
<feature type="compositionally biased region" description="Low complexity" evidence="7">
    <location>
        <begin position="628"/>
        <end position="653"/>
    </location>
</feature>
<dbReference type="GO" id="GO:0000272">
    <property type="term" value="P:polysaccharide catabolic process"/>
    <property type="evidence" value="ECO:0007669"/>
    <property type="project" value="UniProtKB-KW"/>
</dbReference>
<feature type="binding site" evidence="5">
    <location>
        <position position="461"/>
    </location>
    <ligand>
        <name>substrate</name>
    </ligand>
</feature>
<dbReference type="SUPFAM" id="SSF51445">
    <property type="entry name" value="(Trans)glycosidases"/>
    <property type="match status" value="1"/>
</dbReference>
<feature type="compositionally biased region" description="Low complexity" evidence="7">
    <location>
        <begin position="737"/>
        <end position="751"/>
    </location>
</feature>
<feature type="compositionally biased region" description="Polar residues" evidence="7">
    <location>
        <begin position="679"/>
        <end position="700"/>
    </location>
</feature>
<evidence type="ECO:0000256" key="3">
    <source>
        <dbReference type="ARBA" id="ARBA00023326"/>
    </source>
</evidence>
<dbReference type="EMBL" id="FO082270">
    <property type="protein sequence ID" value="CCO66663.1"/>
    <property type="molecule type" value="Genomic_DNA"/>
</dbReference>
<dbReference type="KEGG" id="bpg:Bathy09g03330"/>
<keyword evidence="6" id="KW-0378">Hydrolase</keyword>
<protein>
    <recommendedName>
        <fullName evidence="6">Beta-amylase</fullName>
        <ecNumber evidence="6">3.2.1.2</ecNumber>
    </recommendedName>
</protein>
<feature type="compositionally biased region" description="Low complexity" evidence="7">
    <location>
        <begin position="667"/>
        <end position="678"/>
    </location>
</feature>
<dbReference type="PANTHER" id="PTHR31352:SF31">
    <property type="entry name" value="BETA-AMYLASE 1, CHLOROPLASTIC"/>
    <property type="match status" value="1"/>
</dbReference>
<feature type="compositionally biased region" description="Low complexity" evidence="7">
    <location>
        <begin position="37"/>
        <end position="51"/>
    </location>
</feature>
<keyword evidence="2 6" id="KW-0119">Carbohydrate metabolism</keyword>
<feature type="binding site" evidence="5">
    <location>
        <position position="249"/>
    </location>
    <ligand>
        <name>substrate</name>
    </ligand>
</feature>
<feature type="compositionally biased region" description="Low complexity" evidence="7">
    <location>
        <begin position="1"/>
        <end position="16"/>
    </location>
</feature>
<feature type="binding site" evidence="5">
    <location>
        <begin position="553"/>
        <end position="554"/>
    </location>
    <ligand>
        <name>substrate</name>
    </ligand>
</feature>
<dbReference type="RefSeq" id="XP_007511103.1">
    <property type="nucleotide sequence ID" value="XM_007511041.1"/>
</dbReference>
<evidence type="ECO:0000313" key="8">
    <source>
        <dbReference type="EMBL" id="CCO66663.1"/>
    </source>
</evidence>
<dbReference type="eggNOG" id="ENOG502QTBX">
    <property type="taxonomic scope" value="Eukaryota"/>
</dbReference>
<name>K8F2V7_9CHLO</name>
<feature type="binding site" evidence="5">
    <location>
        <position position="596"/>
    </location>
    <ligand>
        <name>substrate</name>
    </ligand>
</feature>
<dbReference type="GeneID" id="19013840"/>
<dbReference type="Gene3D" id="3.20.20.80">
    <property type="entry name" value="Glycosidases"/>
    <property type="match status" value="1"/>
</dbReference>
<keyword evidence="9" id="KW-1185">Reference proteome</keyword>
<dbReference type="PANTHER" id="PTHR31352">
    <property type="entry name" value="BETA-AMYLASE 1, CHLOROPLASTIC"/>
    <property type="match status" value="1"/>
</dbReference>
<feature type="active site" description="Proton acceptor" evidence="4">
    <location>
        <position position="552"/>
    </location>
</feature>
<dbReference type="InterPro" id="IPR001554">
    <property type="entry name" value="Glyco_hydro_14"/>
</dbReference>
<comment type="similarity">
    <text evidence="1 6">Belongs to the glycosyl hydrolase 14 family.</text>
</comment>
<dbReference type="EC" id="3.2.1.2" evidence="6"/>
<accession>K8F2V7</accession>
<dbReference type="PRINTS" id="PR00750">
    <property type="entry name" value="BETAAMYLASE"/>
</dbReference>
<evidence type="ECO:0000256" key="7">
    <source>
        <dbReference type="SAM" id="MobiDB-lite"/>
    </source>
</evidence>
<feature type="compositionally biased region" description="Acidic residues" evidence="7">
    <location>
        <begin position="106"/>
        <end position="115"/>
    </location>
</feature>
<evidence type="ECO:0000256" key="6">
    <source>
        <dbReference type="RuleBase" id="RU000509"/>
    </source>
</evidence>
<feature type="binding site" evidence="5">
    <location>
        <position position="257"/>
    </location>
    <ligand>
        <name>substrate</name>
    </ligand>
</feature>
<keyword evidence="3 6" id="KW-0624">Polysaccharide degradation</keyword>
<feature type="region of interest" description="Disordered" evidence="7">
    <location>
        <begin position="85"/>
        <end position="151"/>
    </location>
</feature>
<evidence type="ECO:0000256" key="4">
    <source>
        <dbReference type="PIRSR" id="PIRSR601554-1"/>
    </source>
</evidence>
<feature type="binding site" evidence="5">
    <location>
        <position position="466"/>
    </location>
    <ligand>
        <name>substrate</name>
    </ligand>
</feature>
<evidence type="ECO:0000256" key="2">
    <source>
        <dbReference type="ARBA" id="ARBA00023277"/>
    </source>
</evidence>
<feature type="compositionally biased region" description="Basic residues" evidence="7">
    <location>
        <begin position="88"/>
        <end position="99"/>
    </location>
</feature>
<feature type="compositionally biased region" description="Acidic residues" evidence="7">
    <location>
        <begin position="752"/>
        <end position="764"/>
    </location>
</feature>
<feature type="compositionally biased region" description="Low complexity" evidence="7">
    <location>
        <begin position="130"/>
        <end position="149"/>
    </location>
</feature>
<dbReference type="AlphaFoldDB" id="K8F2V7"/>
<dbReference type="InterPro" id="IPR017853">
    <property type="entry name" value="GH"/>
</dbReference>
<comment type="catalytic activity">
    <reaction evidence="6">
        <text>Hydrolysis of (1-&gt;4)-alpha-D-glucosidic linkages in polysaccharides so as to remove successive maltose units from the non-reducing ends of the chains.</text>
        <dbReference type="EC" id="3.2.1.2"/>
    </reaction>
</comment>
<feature type="region of interest" description="Disordered" evidence="7">
    <location>
        <begin position="626"/>
        <end position="700"/>
    </location>
</feature>
<feature type="region of interest" description="Disordered" evidence="7">
    <location>
        <begin position="737"/>
        <end position="776"/>
    </location>
</feature>
<feature type="region of interest" description="Disordered" evidence="7">
    <location>
        <begin position="1"/>
        <end position="70"/>
    </location>
</feature>
<proteinExistence type="inferred from homology"/>
<sequence>MERFSWSRSFPSSSSSTPPPSLSRKSGDKERRRRSRFFCSPSGSSSLCSSSFHPEKNRKKIDDDDDDDDHQSALLKASDVFGTSTTLQRRRGARAKVRAITKEEDSEKNDDDALSDDQPRWSGEPSRADANATEIETTATPAIQPPATTSGYTRKWKKRDLSWARDAIPFYVMLPLDVVSRDGVLENKEVLEVALDALARVGVDGVMVDVWWGIVERKRPRNYDWTPYYELFQICEKLGLKVQAVMSFHACGANVGDVYEIKLPDWVLESGIQDPDLFFTDQYGYRNPECISLWADDARTVAGRTPRECYRDFMVSFRDTFENLLQSTISEIAVGCGPCGELRYPSYPENKRSPNSSQWRFPGIGEFQCYDQRALGALARHAAEVGRIEWGGSGPHDCGGYNNLPQETGFFRADRGSWDSEYGQFFLDWYAKELVKHGDKTLQTTREVFDYEKTGVDVAIKCAGVHWWYNSRSHAAELTAGYFNTRSGDFVPERDGYEPIVKICAKYNARLNFTCVEMVDGDHPWFSRCGPEGLLRQIRTAAAKYNVRVAGENALCRFDRSAYERVIKNARGEGDDVELWKTGEKLPPMACFTFLRMSRELFELYNFNSFKEFVKRMKAATVRDNLRLSRSSSSSSSSSSLNSSSSSSSAGTIGRPGGAAGGERDSSSFFTTNSTNDNGSLSSSPPMYNPNENFSTNNTAFSGGTVVSTTNSSSNGAATGGTPVAATGNAYIDNYNNISQDNSSNKSSDSMDSIDEDDYELEDGFADRGEAPPLQEQVQSIVQLMNEL</sequence>
<dbReference type="GO" id="GO:0016161">
    <property type="term" value="F:beta-amylase activity"/>
    <property type="evidence" value="ECO:0007669"/>
    <property type="project" value="UniProtKB-EC"/>
</dbReference>
<feature type="binding site" evidence="5">
    <location>
        <position position="514"/>
    </location>
    <ligand>
        <name>substrate</name>
    </ligand>
</feature>
<dbReference type="Proteomes" id="UP000198341">
    <property type="component" value="Chromosome 9"/>
</dbReference>
<dbReference type="Pfam" id="PF01373">
    <property type="entry name" value="Glyco_hydro_14"/>
    <property type="match status" value="1"/>
</dbReference>
<organism evidence="8 9">
    <name type="scientific">Bathycoccus prasinos</name>
    <dbReference type="NCBI Taxonomy" id="41875"/>
    <lineage>
        <taxon>Eukaryota</taxon>
        <taxon>Viridiplantae</taxon>
        <taxon>Chlorophyta</taxon>
        <taxon>Mamiellophyceae</taxon>
        <taxon>Mamiellales</taxon>
        <taxon>Bathycoccaceae</taxon>
        <taxon>Bathycoccus</taxon>
    </lineage>
</organism>
<evidence type="ECO:0000313" key="9">
    <source>
        <dbReference type="Proteomes" id="UP000198341"/>
    </source>
</evidence>
<dbReference type="OrthoDB" id="1660156at2759"/>
<evidence type="ECO:0000256" key="5">
    <source>
        <dbReference type="PIRSR" id="PIRSR601554-2"/>
    </source>
</evidence>
<reference evidence="8 9" key="1">
    <citation type="submission" date="2011-10" db="EMBL/GenBank/DDBJ databases">
        <authorList>
            <person name="Genoscope - CEA"/>
        </authorList>
    </citation>
    <scope>NUCLEOTIDE SEQUENCE [LARGE SCALE GENOMIC DNA]</scope>
    <source>
        <strain evidence="8 9">RCC 1105</strain>
    </source>
</reference>
<dbReference type="STRING" id="41875.K8F2V7"/>
<evidence type="ECO:0000256" key="1">
    <source>
        <dbReference type="ARBA" id="ARBA00005652"/>
    </source>
</evidence>